<dbReference type="Ensembl" id="ENSPNAT00000070917.1">
    <property type="protein sequence ID" value="ENSPNAP00000063724.1"/>
    <property type="gene ID" value="ENSPNAG00000037347.1"/>
</dbReference>
<evidence type="ECO:0000313" key="4">
    <source>
        <dbReference type="Ensembl" id="ENSPNAP00000063724.1"/>
    </source>
</evidence>
<evidence type="ECO:0000313" key="5">
    <source>
        <dbReference type="Proteomes" id="UP001501920"/>
    </source>
</evidence>
<keyword evidence="1" id="KW-0863">Zinc-finger</keyword>
<dbReference type="GO" id="GO:0008270">
    <property type="term" value="F:zinc ion binding"/>
    <property type="evidence" value="ECO:0007669"/>
    <property type="project" value="UniProtKB-KW"/>
</dbReference>
<keyword evidence="1" id="KW-0479">Metal-binding</keyword>
<dbReference type="InterPro" id="IPR005162">
    <property type="entry name" value="Retrotrans_gag_dom"/>
</dbReference>
<dbReference type="Proteomes" id="UP001501920">
    <property type="component" value="Chromosome 14"/>
</dbReference>
<name>A0AAR2KMM8_PYGNA</name>
<dbReference type="GeneTree" id="ENSGT00950000183173"/>
<dbReference type="SUPFAM" id="SSF57756">
    <property type="entry name" value="Retrovirus zinc finger-like domains"/>
    <property type="match status" value="1"/>
</dbReference>
<keyword evidence="5" id="KW-1185">Reference proteome</keyword>
<evidence type="ECO:0000259" key="3">
    <source>
        <dbReference type="PROSITE" id="PS50158"/>
    </source>
</evidence>
<reference evidence="4 5" key="1">
    <citation type="submission" date="2020-10" db="EMBL/GenBank/DDBJ databases">
        <title>Pygocentrus nattereri (red-bellied piranha) genome, fPygNat1, primary haplotype.</title>
        <authorList>
            <person name="Myers G."/>
            <person name="Meyer A."/>
            <person name="Karagic N."/>
            <person name="Pippel M."/>
            <person name="Winkler S."/>
            <person name="Tracey A."/>
            <person name="Wood J."/>
            <person name="Formenti G."/>
            <person name="Howe K."/>
            <person name="Fedrigo O."/>
            <person name="Jarvis E.D."/>
        </authorList>
    </citation>
    <scope>NUCLEOTIDE SEQUENCE [LARGE SCALE GENOMIC DNA]</scope>
</reference>
<dbReference type="GO" id="GO:0003676">
    <property type="term" value="F:nucleic acid binding"/>
    <property type="evidence" value="ECO:0007669"/>
    <property type="project" value="InterPro"/>
</dbReference>
<sequence length="280" mass="31735">FALVYLCLPGLNCEMTSQLRGMQPTDSTLRTAPVNPVTTPTLTTFPVSKPDKFTGNPDLCRGFLLQCSVFFDNSPVGSDQAKISFVVSRLSEKALEWATASWPAFNGWTYERFLKEFKLVFDHPYEGKVSGELLTQLRQGPRSVVEYALEFRTLAASSGWNETALLVMFRHGLNPEVLNELASKDDGLSLDQLISLAIKLDHLMNSRRKKGSARGPRNISHPVRVPRDVEVPEPMVCESSRLSEEERQHRFSQQLCFFCGQPGHRIRDCRKRTVRMRDKN</sequence>
<dbReference type="PANTHER" id="PTHR15503:SF22">
    <property type="entry name" value="TRANSPOSON TY3-I GAG POLYPROTEIN"/>
    <property type="match status" value="1"/>
</dbReference>
<reference evidence="4" key="3">
    <citation type="submission" date="2025-09" db="UniProtKB">
        <authorList>
            <consortium name="Ensembl"/>
        </authorList>
    </citation>
    <scope>IDENTIFICATION</scope>
</reference>
<feature type="region of interest" description="Disordered" evidence="2">
    <location>
        <begin position="207"/>
        <end position="226"/>
    </location>
</feature>
<feature type="domain" description="CCHC-type" evidence="3">
    <location>
        <begin position="256"/>
        <end position="271"/>
    </location>
</feature>
<reference evidence="4" key="2">
    <citation type="submission" date="2025-08" db="UniProtKB">
        <authorList>
            <consortium name="Ensembl"/>
        </authorList>
    </citation>
    <scope>IDENTIFICATION</scope>
</reference>
<dbReference type="InterPro" id="IPR036875">
    <property type="entry name" value="Znf_CCHC_sf"/>
</dbReference>
<organism evidence="4 5">
    <name type="scientific">Pygocentrus nattereri</name>
    <name type="common">Red-bellied piranha</name>
    <dbReference type="NCBI Taxonomy" id="42514"/>
    <lineage>
        <taxon>Eukaryota</taxon>
        <taxon>Metazoa</taxon>
        <taxon>Chordata</taxon>
        <taxon>Craniata</taxon>
        <taxon>Vertebrata</taxon>
        <taxon>Euteleostomi</taxon>
        <taxon>Actinopterygii</taxon>
        <taxon>Neopterygii</taxon>
        <taxon>Teleostei</taxon>
        <taxon>Ostariophysi</taxon>
        <taxon>Characiformes</taxon>
        <taxon>Characoidei</taxon>
        <taxon>Pygocentrus</taxon>
    </lineage>
</organism>
<evidence type="ECO:0000256" key="1">
    <source>
        <dbReference type="PROSITE-ProRule" id="PRU00047"/>
    </source>
</evidence>
<dbReference type="InterPro" id="IPR032567">
    <property type="entry name" value="RTL1-rel"/>
</dbReference>
<dbReference type="AlphaFoldDB" id="A0AAR2KMM8"/>
<dbReference type="SMART" id="SM00343">
    <property type="entry name" value="ZnF_C2HC"/>
    <property type="match status" value="1"/>
</dbReference>
<dbReference type="PANTHER" id="PTHR15503">
    <property type="entry name" value="LDOC1 RELATED"/>
    <property type="match status" value="1"/>
</dbReference>
<keyword evidence="1" id="KW-0862">Zinc</keyword>
<dbReference type="InterPro" id="IPR001878">
    <property type="entry name" value="Znf_CCHC"/>
</dbReference>
<accession>A0AAR2KMM8</accession>
<dbReference type="PROSITE" id="PS50158">
    <property type="entry name" value="ZF_CCHC"/>
    <property type="match status" value="1"/>
</dbReference>
<dbReference type="Pfam" id="PF03732">
    <property type="entry name" value="Retrotrans_gag"/>
    <property type="match status" value="1"/>
</dbReference>
<evidence type="ECO:0000256" key="2">
    <source>
        <dbReference type="SAM" id="MobiDB-lite"/>
    </source>
</evidence>
<dbReference type="Gene3D" id="4.10.60.10">
    <property type="entry name" value="Zinc finger, CCHC-type"/>
    <property type="match status" value="1"/>
</dbReference>
<proteinExistence type="predicted"/>
<dbReference type="Pfam" id="PF00098">
    <property type="entry name" value="zf-CCHC"/>
    <property type="match status" value="1"/>
</dbReference>
<protein>
    <recommendedName>
        <fullName evidence="3">CCHC-type domain-containing protein</fullName>
    </recommendedName>
</protein>